<dbReference type="Pfam" id="PF03947">
    <property type="entry name" value="Ribosomal_L2_C"/>
    <property type="match status" value="1"/>
</dbReference>
<evidence type="ECO:0000256" key="7">
    <source>
        <dbReference type="ARBA" id="ARBA00023128"/>
    </source>
</evidence>
<evidence type="ECO:0000256" key="3">
    <source>
        <dbReference type="ARBA" id="ARBA00005636"/>
    </source>
</evidence>
<keyword evidence="8" id="KW-0687">Ribonucleoprotein</keyword>
<sequence>MTLQKVKPVTSSRRQLIKLNQKSLNLSKKPLLKQKIYGKKNSSGRNHSGRITIFHKGGGVKKRYRDILFSRDFNSTGIVCSLEHDPNRNAYIASVFDFINFDFFYILAPQNLRVGDIVKSGLEIEPSLGNSLPLLNIPIGTPIYNVSSKVFEGGKISRSAGAFSIIKEKTDNFTLLELSSGEQRYVSSKCFASIGEVSKELHFLTRLGKAGQSCWLNRRPTVRGVAMNPVDHPHGGGEGKKSGISRTPWGKPNLQGKTSKSKNKLIVKRSKK</sequence>
<protein>
    <submittedName>
        <fullName evidence="12">Ribosomal protein L2</fullName>
    </submittedName>
</protein>
<dbReference type="FunFam" id="4.10.950.10:FF:000001">
    <property type="entry name" value="50S ribosomal protein L2"/>
    <property type="match status" value="1"/>
</dbReference>
<dbReference type="PANTHER" id="PTHR13691">
    <property type="entry name" value="RIBOSOMAL PROTEIN L2"/>
    <property type="match status" value="1"/>
</dbReference>
<dbReference type="GO" id="GO:0032543">
    <property type="term" value="P:mitochondrial translation"/>
    <property type="evidence" value="ECO:0007669"/>
    <property type="project" value="TreeGrafter"/>
</dbReference>
<dbReference type="SUPFAM" id="SSF50249">
    <property type="entry name" value="Nucleic acid-binding proteins"/>
    <property type="match status" value="1"/>
</dbReference>
<evidence type="ECO:0000313" key="12">
    <source>
        <dbReference type="EMBL" id="BBC77612.1"/>
    </source>
</evidence>
<dbReference type="InterPro" id="IPR014722">
    <property type="entry name" value="Rib_uL2_dom2"/>
</dbReference>
<accession>A0A2Z5ZAK9</accession>
<dbReference type="Pfam" id="PF00181">
    <property type="entry name" value="Ribosomal_L2_N"/>
    <property type="match status" value="1"/>
</dbReference>
<feature type="region of interest" description="Disordered" evidence="9">
    <location>
        <begin position="226"/>
        <end position="272"/>
    </location>
</feature>
<dbReference type="PROSITE" id="PS00467">
    <property type="entry name" value="RIBOSOMAL_L2"/>
    <property type="match status" value="1"/>
</dbReference>
<dbReference type="InterPro" id="IPR022671">
    <property type="entry name" value="Ribosomal_uL2_CS"/>
</dbReference>
<dbReference type="GO" id="GO:0009507">
    <property type="term" value="C:chloroplast"/>
    <property type="evidence" value="ECO:0007669"/>
    <property type="project" value="UniProtKB-SubCell"/>
</dbReference>
<name>A0A2Z5ZAK9_9STRA</name>
<keyword evidence="6 12" id="KW-0689">Ribosomal protein</keyword>
<evidence type="ECO:0000256" key="6">
    <source>
        <dbReference type="ARBA" id="ARBA00022980"/>
    </source>
</evidence>
<dbReference type="PANTHER" id="PTHR13691:SF72">
    <property type="entry name" value="EXPRESSED PROTEIN"/>
    <property type="match status" value="1"/>
</dbReference>
<geneLocation type="mitochondrion" evidence="12"/>
<feature type="compositionally biased region" description="Basic and acidic residues" evidence="9">
    <location>
        <begin position="231"/>
        <end position="241"/>
    </location>
</feature>
<dbReference type="InterPro" id="IPR022666">
    <property type="entry name" value="Ribosomal_uL2_RNA-bd_dom"/>
</dbReference>
<feature type="domain" description="Large ribosomal subunit protein uL2 RNA-binding" evidence="11">
    <location>
        <begin position="44"/>
        <end position="120"/>
    </location>
</feature>
<evidence type="ECO:0000256" key="2">
    <source>
        <dbReference type="ARBA" id="ARBA00004229"/>
    </source>
</evidence>
<dbReference type="InterPro" id="IPR022669">
    <property type="entry name" value="Ribosomal_uL2_C"/>
</dbReference>
<dbReference type="SUPFAM" id="SSF50104">
    <property type="entry name" value="Translation proteins SH3-like domain"/>
    <property type="match status" value="1"/>
</dbReference>
<organism evidence="12">
    <name type="scientific">Nitzschia sp. PL1-4</name>
    <dbReference type="NCBI Taxonomy" id="2083272"/>
    <lineage>
        <taxon>Eukaryota</taxon>
        <taxon>Sar</taxon>
        <taxon>Stramenopiles</taxon>
        <taxon>Ochrophyta</taxon>
        <taxon>Bacillariophyta</taxon>
        <taxon>Bacillariophyceae</taxon>
        <taxon>Bacillariophycidae</taxon>
        <taxon>Bacillariales</taxon>
        <taxon>Bacillariaceae</taxon>
        <taxon>Nitzschia</taxon>
    </lineage>
</organism>
<dbReference type="SMART" id="SM01382">
    <property type="entry name" value="Ribosomal_L2_C"/>
    <property type="match status" value="1"/>
</dbReference>
<comment type="subcellular location">
    <subcellularLocation>
        <location evidence="1">Mitochondrion</location>
    </subcellularLocation>
    <subcellularLocation>
        <location evidence="2">Plastid</location>
        <location evidence="2">Chloroplast</location>
    </subcellularLocation>
</comment>
<dbReference type="InterPro" id="IPR014726">
    <property type="entry name" value="Ribosomal_uL2_dom3"/>
</dbReference>
<feature type="domain" description="Large ribosomal subunit protein uL2 C-terminal" evidence="10">
    <location>
        <begin position="126"/>
        <end position="252"/>
    </location>
</feature>
<gene>
    <name evidence="12" type="primary">rpl2</name>
</gene>
<evidence type="ECO:0000256" key="5">
    <source>
        <dbReference type="ARBA" id="ARBA00022640"/>
    </source>
</evidence>
<dbReference type="AlphaFoldDB" id="A0A2Z5ZAK9"/>
<dbReference type="SMART" id="SM01383">
    <property type="entry name" value="Ribosomal_L2"/>
    <property type="match status" value="1"/>
</dbReference>
<evidence type="ECO:0000256" key="8">
    <source>
        <dbReference type="ARBA" id="ARBA00023274"/>
    </source>
</evidence>
<reference evidence="12" key="1">
    <citation type="submission" date="2018-02" db="EMBL/GenBank/DDBJ databases">
        <title>Evolution and diversity of non-photosynthetic diatom plastid genomes.</title>
        <authorList>
            <person name="Kamikawa R."/>
            <person name="Ishii K."/>
        </authorList>
    </citation>
    <scope>NUCLEOTIDE SEQUENCE</scope>
    <source>
        <strain evidence="12">PL1-4</strain>
    </source>
</reference>
<dbReference type="GO" id="GO:0003723">
    <property type="term" value="F:RNA binding"/>
    <property type="evidence" value="ECO:0007669"/>
    <property type="project" value="InterPro"/>
</dbReference>
<dbReference type="GO" id="GO:0003735">
    <property type="term" value="F:structural constituent of ribosome"/>
    <property type="evidence" value="ECO:0007669"/>
    <property type="project" value="InterPro"/>
</dbReference>
<keyword evidence="7 12" id="KW-0496">Mitochondrion</keyword>
<evidence type="ECO:0000259" key="11">
    <source>
        <dbReference type="SMART" id="SM01383"/>
    </source>
</evidence>
<dbReference type="InterPro" id="IPR002171">
    <property type="entry name" value="Ribosomal_uL2"/>
</dbReference>
<dbReference type="PIRSF" id="PIRSF002158">
    <property type="entry name" value="Ribosomal_L2"/>
    <property type="match status" value="1"/>
</dbReference>
<dbReference type="NCBIfam" id="TIGR01171">
    <property type="entry name" value="rplB_bact"/>
    <property type="match status" value="1"/>
</dbReference>
<dbReference type="Gene3D" id="2.40.50.140">
    <property type="entry name" value="Nucleic acid-binding proteins"/>
    <property type="match status" value="1"/>
</dbReference>
<dbReference type="InterPro" id="IPR012340">
    <property type="entry name" value="NA-bd_OB-fold"/>
</dbReference>
<evidence type="ECO:0000256" key="4">
    <source>
        <dbReference type="ARBA" id="ARBA00022528"/>
    </source>
</evidence>
<evidence type="ECO:0000256" key="9">
    <source>
        <dbReference type="SAM" id="MobiDB-lite"/>
    </source>
</evidence>
<keyword evidence="5" id="KW-0934">Plastid</keyword>
<dbReference type="Gene3D" id="4.10.950.10">
    <property type="entry name" value="Ribosomal protein L2, domain 3"/>
    <property type="match status" value="1"/>
</dbReference>
<dbReference type="EMBL" id="AP018507">
    <property type="protein sequence ID" value="BBC77612.1"/>
    <property type="molecule type" value="Genomic_DNA"/>
</dbReference>
<dbReference type="GO" id="GO:0016740">
    <property type="term" value="F:transferase activity"/>
    <property type="evidence" value="ECO:0007669"/>
    <property type="project" value="InterPro"/>
</dbReference>
<dbReference type="InterPro" id="IPR008991">
    <property type="entry name" value="Translation_prot_SH3-like_sf"/>
</dbReference>
<keyword evidence="4" id="KW-0150">Chloroplast</keyword>
<dbReference type="GO" id="GO:0005762">
    <property type="term" value="C:mitochondrial large ribosomal subunit"/>
    <property type="evidence" value="ECO:0007669"/>
    <property type="project" value="TreeGrafter"/>
</dbReference>
<feature type="compositionally biased region" description="Basic residues" evidence="9">
    <location>
        <begin position="259"/>
        <end position="272"/>
    </location>
</feature>
<dbReference type="InterPro" id="IPR005880">
    <property type="entry name" value="Ribosomal_uL2_bac/org-type"/>
</dbReference>
<evidence type="ECO:0000256" key="1">
    <source>
        <dbReference type="ARBA" id="ARBA00004173"/>
    </source>
</evidence>
<dbReference type="Gene3D" id="2.30.30.30">
    <property type="match status" value="1"/>
</dbReference>
<comment type="similarity">
    <text evidence="3">Belongs to the universal ribosomal protein uL2 family.</text>
</comment>
<evidence type="ECO:0000259" key="10">
    <source>
        <dbReference type="SMART" id="SM01382"/>
    </source>
</evidence>
<proteinExistence type="inferred from homology"/>